<organism evidence="1 2">
    <name type="scientific">Erythroxylum novogranatense</name>
    <dbReference type="NCBI Taxonomy" id="1862640"/>
    <lineage>
        <taxon>Eukaryota</taxon>
        <taxon>Viridiplantae</taxon>
        <taxon>Streptophyta</taxon>
        <taxon>Embryophyta</taxon>
        <taxon>Tracheophyta</taxon>
        <taxon>Spermatophyta</taxon>
        <taxon>Magnoliopsida</taxon>
        <taxon>eudicotyledons</taxon>
        <taxon>Gunneridae</taxon>
        <taxon>Pentapetalae</taxon>
        <taxon>rosids</taxon>
        <taxon>fabids</taxon>
        <taxon>Malpighiales</taxon>
        <taxon>Erythroxylaceae</taxon>
        <taxon>Erythroxylum</taxon>
    </lineage>
</organism>
<dbReference type="Proteomes" id="UP001159364">
    <property type="component" value="Linkage Group LG02"/>
</dbReference>
<dbReference type="EMBL" id="JAIWQS010000002">
    <property type="protein sequence ID" value="KAJ8772463.1"/>
    <property type="molecule type" value="Genomic_DNA"/>
</dbReference>
<name>A0AAV8U275_9ROSI</name>
<gene>
    <name evidence="1" type="ORF">K2173_027640</name>
</gene>
<proteinExistence type="predicted"/>
<evidence type="ECO:0000313" key="1">
    <source>
        <dbReference type="EMBL" id="KAJ8772463.1"/>
    </source>
</evidence>
<keyword evidence="2" id="KW-1185">Reference proteome</keyword>
<accession>A0AAV8U275</accession>
<protein>
    <submittedName>
        <fullName evidence="1">Uncharacterized protein</fullName>
    </submittedName>
</protein>
<sequence>MWQCGVWCCREVVETSGCEELDGVDLGGKELGGGEELGDVIDLGGRIRCECLDGGENLGGDGLDDEELGDVLGCEELDGFDLGGKELSGGEELGGVMDLVDKIRCECLDGGDGLDDEELGDG</sequence>
<comment type="caution">
    <text evidence="1">The sequence shown here is derived from an EMBL/GenBank/DDBJ whole genome shotgun (WGS) entry which is preliminary data.</text>
</comment>
<evidence type="ECO:0000313" key="2">
    <source>
        <dbReference type="Proteomes" id="UP001159364"/>
    </source>
</evidence>
<dbReference type="AlphaFoldDB" id="A0AAV8U275"/>
<reference evidence="1 2" key="1">
    <citation type="submission" date="2021-09" db="EMBL/GenBank/DDBJ databases">
        <title>Genomic insights and catalytic innovation underlie evolution of tropane alkaloids biosynthesis.</title>
        <authorList>
            <person name="Wang Y.-J."/>
            <person name="Tian T."/>
            <person name="Huang J.-P."/>
            <person name="Huang S.-X."/>
        </authorList>
    </citation>
    <scope>NUCLEOTIDE SEQUENCE [LARGE SCALE GENOMIC DNA]</scope>
    <source>
        <strain evidence="1">KIB-2018</strain>
        <tissue evidence="1">Leaf</tissue>
    </source>
</reference>